<dbReference type="PRINTS" id="PR00405">
    <property type="entry name" value="REVINTRACTNG"/>
</dbReference>
<feature type="region of interest" description="Disordered" evidence="6">
    <location>
        <begin position="223"/>
        <end position="261"/>
    </location>
</feature>
<dbReference type="PROSITE" id="PS50115">
    <property type="entry name" value="ARFGAP"/>
    <property type="match status" value="1"/>
</dbReference>
<feature type="domain" description="PH" evidence="7">
    <location>
        <begin position="1"/>
        <end position="22"/>
    </location>
</feature>
<keyword evidence="2 4" id="KW-0863">Zinc-finger</keyword>
<dbReference type="InterPro" id="IPR037278">
    <property type="entry name" value="ARFGAP/RecO"/>
</dbReference>
<dbReference type="PROSITE" id="PS50003">
    <property type="entry name" value="PH_DOMAIN"/>
    <property type="match status" value="1"/>
</dbReference>
<keyword evidence="5" id="KW-0967">Endosome</keyword>
<keyword evidence="5" id="KW-0677">Repeat</keyword>
<dbReference type="GO" id="GO:0005096">
    <property type="term" value="F:GTPase activator activity"/>
    <property type="evidence" value="ECO:0007669"/>
    <property type="project" value="UniProtKB-KW"/>
</dbReference>
<gene>
    <name evidence="9" type="ORF">PECUL_23A039002</name>
</gene>
<proteinExistence type="predicted"/>
<dbReference type="Proteomes" id="UP001295444">
    <property type="component" value="Chromosome 03"/>
</dbReference>
<comment type="function">
    <text evidence="5">GTPase-activating protein for the ADP ribosylation factor family.</text>
</comment>
<accession>A0AAD1RIC2</accession>
<dbReference type="GO" id="GO:0008270">
    <property type="term" value="F:zinc ion binding"/>
    <property type="evidence" value="ECO:0007669"/>
    <property type="project" value="UniProtKB-KW"/>
</dbReference>
<keyword evidence="3 5" id="KW-0862">Zinc</keyword>
<dbReference type="PANTHER" id="PTHR23180">
    <property type="entry name" value="CENTAURIN/ARF"/>
    <property type="match status" value="1"/>
</dbReference>
<keyword evidence="5" id="KW-0040">ANK repeat</keyword>
<feature type="region of interest" description="Disordered" evidence="6">
    <location>
        <begin position="27"/>
        <end position="55"/>
    </location>
</feature>
<comment type="domain">
    <text evidence="5">The BAR domain mediates homodimerization, it can neither bind membrane nor impart curvature, but instead requires the neighboring PH domain to achieve these functions.</text>
</comment>
<dbReference type="Pfam" id="PF01412">
    <property type="entry name" value="ArfGap"/>
    <property type="match status" value="1"/>
</dbReference>
<keyword evidence="1 5" id="KW-0479">Metal-binding</keyword>
<dbReference type="Gene3D" id="1.10.220.150">
    <property type="entry name" value="Arf GTPase activating protein"/>
    <property type="match status" value="1"/>
</dbReference>
<comment type="subcellular location">
    <subcellularLocation>
        <location evidence="5">Endosome membrane</location>
        <topology evidence="5">Peripheral membrane protein</topology>
    </subcellularLocation>
</comment>
<dbReference type="PANTHER" id="PTHR23180:SF197">
    <property type="entry name" value="ARF-GAP WITH COILED-COIL, ANK REPEAT AND PH DOMAIN-CONTAINING PROTEIN 1"/>
    <property type="match status" value="1"/>
</dbReference>
<comment type="activity regulation">
    <text evidence="5">GAP activity stimulated by phosphatidylinositol 4,5-bisphosphate (PIP2) and phosphatidic acid.</text>
</comment>
<evidence type="ECO:0000313" key="10">
    <source>
        <dbReference type="Proteomes" id="UP001295444"/>
    </source>
</evidence>
<keyword evidence="5" id="KW-0343">GTPase activation</keyword>
<comment type="domain">
    <text evidence="5">PH domain binds phospholipids including phosphatidic acid, phosphatidylinositol 3-phosphate, phosphatidylinositol 3,5-bisphosphate (PIP2) and phosphatidylinositol 3,4,5-trisphosphate (PIP3). May mediate protein binding to PIP2 or PIP3 containing membranes.</text>
</comment>
<dbReference type="FunFam" id="1.10.220.150:FF:000007">
    <property type="entry name" value="Arf-GAP with coiled-coil, ANK repeat and PH domain-containing protein 2"/>
    <property type="match status" value="1"/>
</dbReference>
<feature type="region of interest" description="Disordered" evidence="6">
    <location>
        <begin position="178"/>
        <end position="197"/>
    </location>
</feature>
<evidence type="ECO:0000256" key="4">
    <source>
        <dbReference type="PROSITE-ProRule" id="PRU00288"/>
    </source>
</evidence>
<dbReference type="CDD" id="cd08835">
    <property type="entry name" value="ArfGap_ACAP"/>
    <property type="match status" value="1"/>
</dbReference>
<evidence type="ECO:0000256" key="1">
    <source>
        <dbReference type="ARBA" id="ARBA00022723"/>
    </source>
</evidence>
<dbReference type="InterPro" id="IPR038508">
    <property type="entry name" value="ArfGAP_dom_sf"/>
</dbReference>
<evidence type="ECO:0000256" key="6">
    <source>
        <dbReference type="SAM" id="MobiDB-lite"/>
    </source>
</evidence>
<reference evidence="9" key="1">
    <citation type="submission" date="2022-03" db="EMBL/GenBank/DDBJ databases">
        <authorList>
            <person name="Alioto T."/>
            <person name="Alioto T."/>
            <person name="Gomez Garrido J."/>
        </authorList>
    </citation>
    <scope>NUCLEOTIDE SEQUENCE</scope>
</reference>
<name>A0AAD1RIC2_PELCU</name>
<dbReference type="AlphaFoldDB" id="A0AAD1RIC2"/>
<dbReference type="InterPro" id="IPR001164">
    <property type="entry name" value="ArfGAP_dom"/>
</dbReference>
<dbReference type="EMBL" id="OW240914">
    <property type="protein sequence ID" value="CAH2272316.1"/>
    <property type="molecule type" value="Genomic_DNA"/>
</dbReference>
<organism evidence="9 10">
    <name type="scientific">Pelobates cultripes</name>
    <name type="common">Western spadefoot toad</name>
    <dbReference type="NCBI Taxonomy" id="61616"/>
    <lineage>
        <taxon>Eukaryota</taxon>
        <taxon>Metazoa</taxon>
        <taxon>Chordata</taxon>
        <taxon>Craniata</taxon>
        <taxon>Vertebrata</taxon>
        <taxon>Euteleostomi</taxon>
        <taxon>Amphibia</taxon>
        <taxon>Batrachia</taxon>
        <taxon>Anura</taxon>
        <taxon>Pelobatoidea</taxon>
        <taxon>Pelobatidae</taxon>
        <taxon>Pelobates</taxon>
    </lineage>
</organism>
<dbReference type="SMART" id="SM00105">
    <property type="entry name" value="ArfGap"/>
    <property type="match status" value="1"/>
</dbReference>
<feature type="compositionally biased region" description="Polar residues" evidence="6">
    <location>
        <begin position="34"/>
        <end position="55"/>
    </location>
</feature>
<sequence length="292" mass="32393">MLQAESERVLQLWVSAVQRSITTAYSDNKRDSGSLRQSRSQVEAPTKQRGAQSAQDAVLRVPGNAACSDCRAAEPEWASINLGVTLCIECSGIHRSLGVHFSKVRSLTLDSWEPELIKLMCELGNNTINGIYEARIEEMNIKKPTSGSARSEKEIWIRAKYVEKKFITKLPQTALRISSHSTNRPLSNPETRSTGEKIVRTETQPGMNKTICSPGRQKEIEQTISNPAADPEANRSITRLRKGPKPVPRPRPGTAPSTRGKCNMLSGHLKDHYSHHIKARKTGPPAFFLAFI</sequence>
<keyword evidence="10" id="KW-1185">Reference proteome</keyword>
<protein>
    <recommendedName>
        <fullName evidence="5">Arf-GAP with coiled-coil, ANK repeat and PH domain-containing protein</fullName>
        <shortName evidence="5">Cnt-b</shortName>
    </recommendedName>
    <alternativeName>
        <fullName evidence="5">Centaurin-beta</fullName>
    </alternativeName>
</protein>
<evidence type="ECO:0000256" key="3">
    <source>
        <dbReference type="ARBA" id="ARBA00022833"/>
    </source>
</evidence>
<feature type="compositionally biased region" description="Polar residues" evidence="6">
    <location>
        <begin position="178"/>
        <end position="192"/>
    </location>
</feature>
<evidence type="ECO:0000313" key="9">
    <source>
        <dbReference type="EMBL" id="CAH2272316.1"/>
    </source>
</evidence>
<evidence type="ECO:0000259" key="7">
    <source>
        <dbReference type="PROSITE" id="PS50003"/>
    </source>
</evidence>
<feature type="domain" description="Arf-GAP" evidence="8">
    <location>
        <begin position="52"/>
        <end position="174"/>
    </location>
</feature>
<evidence type="ECO:0000259" key="8">
    <source>
        <dbReference type="PROSITE" id="PS50115"/>
    </source>
</evidence>
<dbReference type="InterPro" id="IPR001849">
    <property type="entry name" value="PH_domain"/>
</dbReference>
<dbReference type="InterPro" id="IPR045258">
    <property type="entry name" value="ACAP1/2/3-like"/>
</dbReference>
<evidence type="ECO:0000256" key="2">
    <source>
        <dbReference type="ARBA" id="ARBA00022771"/>
    </source>
</evidence>
<dbReference type="GO" id="GO:0010008">
    <property type="term" value="C:endosome membrane"/>
    <property type="evidence" value="ECO:0007669"/>
    <property type="project" value="UniProtKB-SubCell"/>
</dbReference>
<evidence type="ECO:0000256" key="5">
    <source>
        <dbReference type="RuleBase" id="RU369028"/>
    </source>
</evidence>
<dbReference type="SUPFAM" id="SSF57863">
    <property type="entry name" value="ArfGap/RecO-like zinc finger"/>
    <property type="match status" value="1"/>
</dbReference>